<organism evidence="1 2">
    <name type="scientific">Vigna angularis var. angularis</name>
    <dbReference type="NCBI Taxonomy" id="157739"/>
    <lineage>
        <taxon>Eukaryota</taxon>
        <taxon>Viridiplantae</taxon>
        <taxon>Streptophyta</taxon>
        <taxon>Embryophyta</taxon>
        <taxon>Tracheophyta</taxon>
        <taxon>Spermatophyta</taxon>
        <taxon>Magnoliopsida</taxon>
        <taxon>eudicotyledons</taxon>
        <taxon>Gunneridae</taxon>
        <taxon>Pentapetalae</taxon>
        <taxon>rosids</taxon>
        <taxon>fabids</taxon>
        <taxon>Fabales</taxon>
        <taxon>Fabaceae</taxon>
        <taxon>Papilionoideae</taxon>
        <taxon>50 kb inversion clade</taxon>
        <taxon>NPAAA clade</taxon>
        <taxon>indigoferoid/millettioid clade</taxon>
        <taxon>Phaseoleae</taxon>
        <taxon>Vigna</taxon>
    </lineage>
</organism>
<gene>
    <name evidence="1" type="primary">Vigan.04G326400</name>
    <name evidence="1" type="ORF">VIGAN_04326400</name>
</gene>
<dbReference type="EMBL" id="AP015037">
    <property type="protein sequence ID" value="BAT85692.1"/>
    <property type="molecule type" value="Genomic_DNA"/>
</dbReference>
<dbReference type="AlphaFoldDB" id="A0A0S3RYN4"/>
<reference evidence="1 2" key="1">
    <citation type="journal article" date="2015" name="Sci. Rep.">
        <title>The power of single molecule real-time sequencing technology in the de novo assembly of a eukaryotic genome.</title>
        <authorList>
            <person name="Sakai H."/>
            <person name="Naito K."/>
            <person name="Ogiso-Tanaka E."/>
            <person name="Takahashi Y."/>
            <person name="Iseki K."/>
            <person name="Muto C."/>
            <person name="Satou K."/>
            <person name="Teruya K."/>
            <person name="Shiroma A."/>
            <person name="Shimoji M."/>
            <person name="Hirano T."/>
            <person name="Itoh T."/>
            <person name="Kaga A."/>
            <person name="Tomooka N."/>
        </authorList>
    </citation>
    <scope>NUCLEOTIDE SEQUENCE [LARGE SCALE GENOMIC DNA]</scope>
    <source>
        <strain evidence="2">cv. Shumari</strain>
    </source>
</reference>
<keyword evidence="2" id="KW-1185">Reference proteome</keyword>
<sequence length="74" mass="8735">MTRKALTTENRKTSTPTHFYLLLLLLLFLLSIYQAHMTKSPTQLRLLLQIIYQRVNSMSGSRRFRFAPSEYTRA</sequence>
<evidence type="ECO:0000313" key="2">
    <source>
        <dbReference type="Proteomes" id="UP000291084"/>
    </source>
</evidence>
<accession>A0A0S3RYN4</accession>
<protein>
    <submittedName>
        <fullName evidence="1">Uncharacterized protein</fullName>
    </submittedName>
</protein>
<evidence type="ECO:0000313" key="1">
    <source>
        <dbReference type="EMBL" id="BAT85692.1"/>
    </source>
</evidence>
<proteinExistence type="predicted"/>
<dbReference type="Proteomes" id="UP000291084">
    <property type="component" value="Chromosome 4"/>
</dbReference>
<name>A0A0S3RYN4_PHAAN</name>